<keyword evidence="1" id="KW-0812">Transmembrane</keyword>
<proteinExistence type="predicted"/>
<feature type="non-terminal residue" evidence="2">
    <location>
        <position position="68"/>
    </location>
</feature>
<dbReference type="EMBL" id="BARS01041075">
    <property type="protein sequence ID" value="GAG41471.1"/>
    <property type="molecule type" value="Genomic_DNA"/>
</dbReference>
<name>X0YY88_9ZZZZ</name>
<feature type="transmembrane region" description="Helical" evidence="1">
    <location>
        <begin position="12"/>
        <end position="33"/>
    </location>
</feature>
<dbReference type="AlphaFoldDB" id="X0YY88"/>
<dbReference type="SUPFAM" id="SSF103473">
    <property type="entry name" value="MFS general substrate transporter"/>
    <property type="match status" value="1"/>
</dbReference>
<feature type="transmembrane region" description="Helical" evidence="1">
    <location>
        <begin position="48"/>
        <end position="66"/>
    </location>
</feature>
<comment type="caution">
    <text evidence="2">The sequence shown here is derived from an EMBL/GenBank/DDBJ whole genome shotgun (WGS) entry which is preliminary data.</text>
</comment>
<sequence>MLTFYRQNARWLLGGFLLTCFSGFGQTFFISIWSSEIRAAFDLSHGDFGLVYMVATLGSAAVLPFVGR</sequence>
<evidence type="ECO:0000313" key="2">
    <source>
        <dbReference type="EMBL" id="GAG41471.1"/>
    </source>
</evidence>
<reference evidence="2" key="1">
    <citation type="journal article" date="2014" name="Front. Microbiol.">
        <title>High frequency of phylogenetically diverse reductive dehalogenase-homologous genes in deep subseafloor sedimentary metagenomes.</title>
        <authorList>
            <person name="Kawai M."/>
            <person name="Futagami T."/>
            <person name="Toyoda A."/>
            <person name="Takaki Y."/>
            <person name="Nishi S."/>
            <person name="Hori S."/>
            <person name="Arai W."/>
            <person name="Tsubouchi T."/>
            <person name="Morono Y."/>
            <person name="Uchiyama I."/>
            <person name="Ito T."/>
            <person name="Fujiyama A."/>
            <person name="Inagaki F."/>
            <person name="Takami H."/>
        </authorList>
    </citation>
    <scope>NUCLEOTIDE SEQUENCE</scope>
    <source>
        <strain evidence="2">Expedition CK06-06</strain>
    </source>
</reference>
<evidence type="ECO:0008006" key="3">
    <source>
        <dbReference type="Google" id="ProtNLM"/>
    </source>
</evidence>
<gene>
    <name evidence="2" type="ORF">S01H1_62528</name>
</gene>
<keyword evidence="1" id="KW-0472">Membrane</keyword>
<accession>X0YY88</accession>
<organism evidence="2">
    <name type="scientific">marine sediment metagenome</name>
    <dbReference type="NCBI Taxonomy" id="412755"/>
    <lineage>
        <taxon>unclassified sequences</taxon>
        <taxon>metagenomes</taxon>
        <taxon>ecological metagenomes</taxon>
    </lineage>
</organism>
<keyword evidence="1" id="KW-1133">Transmembrane helix</keyword>
<evidence type="ECO:0000256" key="1">
    <source>
        <dbReference type="SAM" id="Phobius"/>
    </source>
</evidence>
<protein>
    <recommendedName>
        <fullName evidence="3">Major facilitator superfamily (MFS) profile domain-containing protein</fullName>
    </recommendedName>
</protein>
<dbReference type="InterPro" id="IPR036259">
    <property type="entry name" value="MFS_trans_sf"/>
</dbReference>